<dbReference type="PANTHER" id="PTHR47529:SF1">
    <property type="entry name" value="PERIPLASMIC CHAPERONE PPID"/>
    <property type="match status" value="1"/>
</dbReference>
<dbReference type="GO" id="GO:0005886">
    <property type="term" value="C:plasma membrane"/>
    <property type="evidence" value="ECO:0007669"/>
    <property type="project" value="UniProtKB-SubCell"/>
</dbReference>
<comment type="subcellular location">
    <subcellularLocation>
        <location evidence="1">Cell inner membrane</location>
        <topology evidence="1">Single-pass type II membrane protein</topology>
        <orientation evidence="1">Periplasmic side</orientation>
    </subcellularLocation>
</comment>
<evidence type="ECO:0000256" key="9">
    <source>
        <dbReference type="ARBA" id="ARBA00030642"/>
    </source>
</evidence>
<proteinExistence type="inferred from homology"/>
<keyword evidence="17" id="KW-0413">Isomerase</keyword>
<dbReference type="InterPro" id="IPR046357">
    <property type="entry name" value="PPIase_dom_sf"/>
</dbReference>
<evidence type="ECO:0000256" key="13">
    <source>
        <dbReference type="ARBA" id="ARBA00042775"/>
    </source>
</evidence>
<evidence type="ECO:0000256" key="10">
    <source>
        <dbReference type="ARBA" id="ARBA00031484"/>
    </source>
</evidence>
<dbReference type="Proteomes" id="UP000016842">
    <property type="component" value="Unassembled WGS sequence"/>
</dbReference>
<dbReference type="InterPro" id="IPR027304">
    <property type="entry name" value="Trigger_fact/SurA_dom_sf"/>
</dbReference>
<accession>U4V1R8</accession>
<keyword evidence="4" id="KW-0997">Cell inner membrane</keyword>
<keyword evidence="5 15" id="KW-0812">Transmembrane</keyword>
<dbReference type="AlphaFoldDB" id="U4V1R8"/>
<dbReference type="Gene3D" id="3.10.50.40">
    <property type="match status" value="1"/>
</dbReference>
<reference evidence="17 18" key="1">
    <citation type="journal article" date="2014" name="FEMS Microbiol. Lett.">
        <title>Genome sequencing analysis reveals virulence-related gene content of Ochrobactrum intermedium strain 229E, a urease-positive strain isolated from the human gastric niche.</title>
        <authorList>
            <person name="Kulkarni G.J."/>
            <person name="Shetty S."/>
            <person name="Dharne M.S."/>
            <person name="Shouche Y.S."/>
        </authorList>
    </citation>
    <scope>NUCLEOTIDE SEQUENCE [LARGE SCALE GENOMIC DNA]</scope>
    <source>
        <strain evidence="17 18">229E</strain>
    </source>
</reference>
<evidence type="ECO:0000256" key="2">
    <source>
        <dbReference type="ARBA" id="ARBA00018370"/>
    </source>
</evidence>
<evidence type="ECO:0000256" key="14">
    <source>
        <dbReference type="SAM" id="Coils"/>
    </source>
</evidence>
<keyword evidence="7 15" id="KW-0472">Membrane</keyword>
<evidence type="ECO:0000313" key="17">
    <source>
        <dbReference type="EMBL" id="ERL99904.1"/>
    </source>
</evidence>
<keyword evidence="6 15" id="KW-1133">Transmembrane helix</keyword>
<dbReference type="PATRIC" id="fig|1337887.3.peg.5058"/>
<evidence type="ECO:0000256" key="7">
    <source>
        <dbReference type="ARBA" id="ARBA00023136"/>
    </source>
</evidence>
<keyword evidence="8" id="KW-0143">Chaperone</keyword>
<feature type="coiled-coil region" evidence="14">
    <location>
        <begin position="488"/>
        <end position="515"/>
    </location>
</feature>
<evidence type="ECO:0000256" key="11">
    <source>
        <dbReference type="ARBA" id="ARBA00038408"/>
    </source>
</evidence>
<dbReference type="SUPFAM" id="SSF54534">
    <property type="entry name" value="FKBP-like"/>
    <property type="match status" value="1"/>
</dbReference>
<evidence type="ECO:0000256" key="5">
    <source>
        <dbReference type="ARBA" id="ARBA00022692"/>
    </source>
</evidence>
<dbReference type="Pfam" id="PF13145">
    <property type="entry name" value="Rotamase_2"/>
    <property type="match status" value="1"/>
</dbReference>
<evidence type="ECO:0000259" key="16">
    <source>
        <dbReference type="Pfam" id="PF13145"/>
    </source>
</evidence>
<evidence type="ECO:0000256" key="12">
    <source>
        <dbReference type="ARBA" id="ARBA00040743"/>
    </source>
</evidence>
<feature type="domain" description="PpiC" evidence="16">
    <location>
        <begin position="250"/>
        <end position="369"/>
    </location>
</feature>
<keyword evidence="14" id="KW-0175">Coiled coil</keyword>
<dbReference type="InterPro" id="IPR052029">
    <property type="entry name" value="PpiD_chaperone"/>
</dbReference>
<protein>
    <recommendedName>
        <fullName evidence="2">Parvulin-like PPIase</fullName>
    </recommendedName>
    <alternativeName>
        <fullName evidence="9">Peptidyl-prolyl cis-trans isomerase plp</fullName>
    </alternativeName>
    <alternativeName>
        <fullName evidence="12">Periplasmic chaperone PpiD</fullName>
    </alternativeName>
    <alternativeName>
        <fullName evidence="13">Periplasmic folding chaperone</fullName>
    </alternativeName>
    <alternativeName>
        <fullName evidence="10">Rotamase plp</fullName>
    </alternativeName>
</protein>
<dbReference type="PANTHER" id="PTHR47529">
    <property type="entry name" value="PEPTIDYL-PROLYL CIS-TRANS ISOMERASE D"/>
    <property type="match status" value="1"/>
</dbReference>
<evidence type="ECO:0000313" key="18">
    <source>
        <dbReference type="Proteomes" id="UP000016842"/>
    </source>
</evidence>
<dbReference type="GO" id="GO:0003755">
    <property type="term" value="F:peptidyl-prolyl cis-trans isomerase activity"/>
    <property type="evidence" value="ECO:0007669"/>
    <property type="project" value="InterPro"/>
</dbReference>
<keyword evidence="3" id="KW-1003">Cell membrane</keyword>
<evidence type="ECO:0000256" key="4">
    <source>
        <dbReference type="ARBA" id="ARBA00022519"/>
    </source>
</evidence>
<evidence type="ECO:0000256" key="8">
    <source>
        <dbReference type="ARBA" id="ARBA00023186"/>
    </source>
</evidence>
<evidence type="ECO:0000256" key="15">
    <source>
        <dbReference type="SAM" id="Phobius"/>
    </source>
</evidence>
<dbReference type="InterPro" id="IPR000297">
    <property type="entry name" value="PPIase_PpiC"/>
</dbReference>
<feature type="transmembrane region" description="Helical" evidence="15">
    <location>
        <begin position="12"/>
        <end position="31"/>
    </location>
</feature>
<dbReference type="Pfam" id="PF13624">
    <property type="entry name" value="SurA_N_3"/>
    <property type="match status" value="1"/>
</dbReference>
<comment type="similarity">
    <text evidence="11">Belongs to the PpiD chaperone family.</text>
</comment>
<evidence type="ECO:0000256" key="6">
    <source>
        <dbReference type="ARBA" id="ARBA00022989"/>
    </source>
</evidence>
<evidence type="ECO:0000256" key="3">
    <source>
        <dbReference type="ARBA" id="ARBA00022475"/>
    </source>
</evidence>
<gene>
    <name evidence="17" type="ORF">Q644_08105</name>
</gene>
<dbReference type="EMBL" id="ASXJ01000351">
    <property type="protein sequence ID" value="ERL99904.1"/>
    <property type="molecule type" value="Genomic_DNA"/>
</dbReference>
<evidence type="ECO:0000256" key="1">
    <source>
        <dbReference type="ARBA" id="ARBA00004382"/>
    </source>
</evidence>
<organism evidence="17 18">
    <name type="scientific">Brucella intermedia 229E</name>
    <dbReference type="NCBI Taxonomy" id="1337887"/>
    <lineage>
        <taxon>Bacteria</taxon>
        <taxon>Pseudomonadati</taxon>
        <taxon>Pseudomonadota</taxon>
        <taxon>Alphaproteobacteria</taxon>
        <taxon>Hyphomicrobiales</taxon>
        <taxon>Brucellaceae</taxon>
        <taxon>Brucella/Ochrobactrum group</taxon>
        <taxon>Brucella</taxon>
    </lineage>
</organism>
<sequence length="631" mass="67792">MLDSLRSAAQSWVAKLLLGLLVLSFAIWGGISDVFRGGLSGNAALTAGGGSEVSATDYRFAYEQQMMRLSQQFRQRLTREQAKTLGVENQVLAQLAAGVVLDEGARNMQLGLSKDGIARLTGEDPAFHDASGNFNRAQFDAVLRQSGIRAQDYLDNRAKVARRQQIVEAATDGIKLPDAALKALALYQGETRSVDYVTIQAEKADAVPAPSDDALKTYFEARKDEYKAPEYRKVTYVKLEPADIADPSAVTQDEISEYYEKNKDRFGTIEKRAIEQLNFADDAAAEAAQQKIAAGTSFVDIGKEQGKTEDDLKLGTFEKSAIPDQAVADAAFALAENGVSPVVKGSFGPVILRVTQIEPAHVKPLAEVEGEIRTTLANNIAASSISGIHDSYEQERSDGASMADVAKKLSLKTVTVEAVDAGGNDPSGNPVQLPNSEALLAAAFQADQGFDNDALTMGNVGYLWYQVDGITPARDRTLDEVKDKVVAAWKGEEAVKRLNQRVEELKKRLDGGATLDTIASELGVEKQTKRGVVRTTNDADIGTAAAAQIFRGANGFTGSAAAPSDDAQILFKVTEVTEPAAAGPEAIPEQQQKYQATSLSDDILEQLVGELQKQYPPVKINQTVINNALAF</sequence>
<comment type="caution">
    <text evidence="17">The sequence shown here is derived from an EMBL/GenBank/DDBJ whole genome shotgun (WGS) entry which is preliminary data.</text>
</comment>
<dbReference type="SUPFAM" id="SSF109998">
    <property type="entry name" value="Triger factor/SurA peptide-binding domain-like"/>
    <property type="match status" value="1"/>
</dbReference>
<name>U4V1R8_9HYPH</name>